<dbReference type="Proteomes" id="UP000238415">
    <property type="component" value="Unassembled WGS sequence"/>
</dbReference>
<feature type="domain" description="HD-associated" evidence="1">
    <location>
        <begin position="138"/>
        <end position="198"/>
    </location>
</feature>
<gene>
    <name evidence="2" type="ORF">MOHU_18060</name>
</gene>
<dbReference type="InterPro" id="IPR050135">
    <property type="entry name" value="dGTPase-like"/>
</dbReference>
<reference evidence="2 3" key="1">
    <citation type="submission" date="2018-03" db="EMBL/GenBank/DDBJ databases">
        <title>Genome sequence of Moorella humiferrea DSM 23265.</title>
        <authorList>
            <person name="Poehlein A."/>
            <person name="Daniel R."/>
        </authorList>
    </citation>
    <scope>NUCLEOTIDE SEQUENCE [LARGE SCALE GENOMIC DNA]</scope>
    <source>
        <strain evidence="2 3">DSM 23265</strain>
    </source>
</reference>
<dbReference type="OrthoDB" id="9803619at2"/>
<dbReference type="InterPro" id="IPR003607">
    <property type="entry name" value="HD/PDEase_dom"/>
</dbReference>
<dbReference type="CDD" id="cd00077">
    <property type="entry name" value="HDc"/>
    <property type="match status" value="1"/>
</dbReference>
<name>A0A2T0ANU8_9FIRM</name>
<dbReference type="PANTHER" id="PTHR11373:SF4">
    <property type="entry name" value="DEOXYNUCLEOSIDE TRIPHOSPHATE TRIPHOSPHOHYDROLASE SAMHD1"/>
    <property type="match status" value="1"/>
</dbReference>
<dbReference type="Pfam" id="PF19276">
    <property type="entry name" value="HD_assoc_2"/>
    <property type="match status" value="1"/>
</dbReference>
<evidence type="ECO:0000313" key="3">
    <source>
        <dbReference type="Proteomes" id="UP000238415"/>
    </source>
</evidence>
<evidence type="ECO:0000259" key="1">
    <source>
        <dbReference type="Pfam" id="PF19276"/>
    </source>
</evidence>
<dbReference type="PANTHER" id="PTHR11373">
    <property type="entry name" value="DEOXYNUCLEOSIDE TRIPHOSPHATE TRIPHOSPHOHYDROLASE"/>
    <property type="match status" value="1"/>
</dbReference>
<protein>
    <recommendedName>
        <fullName evidence="1">HD-associated domain-containing protein</fullName>
    </recommendedName>
</protein>
<accession>A0A2T0ANU8</accession>
<dbReference type="RefSeq" id="WP_106005753.1">
    <property type="nucleotide sequence ID" value="NZ_CP136419.1"/>
</dbReference>
<evidence type="ECO:0000313" key="2">
    <source>
        <dbReference type="EMBL" id="PRR70699.1"/>
    </source>
</evidence>
<organism evidence="2 3">
    <name type="scientific">Neomoorella humiferrea</name>
    <dbReference type="NCBI Taxonomy" id="676965"/>
    <lineage>
        <taxon>Bacteria</taxon>
        <taxon>Bacillati</taxon>
        <taxon>Bacillota</taxon>
        <taxon>Clostridia</taxon>
        <taxon>Neomoorellales</taxon>
        <taxon>Neomoorellaceae</taxon>
        <taxon>Neomoorella</taxon>
    </lineage>
</organism>
<comment type="caution">
    <text evidence="2">The sequence shown here is derived from an EMBL/GenBank/DDBJ whole genome shotgun (WGS) entry which is preliminary data.</text>
</comment>
<proteinExistence type="predicted"/>
<dbReference type="EMBL" id="PVXM01000046">
    <property type="protein sequence ID" value="PRR70699.1"/>
    <property type="molecule type" value="Genomic_DNA"/>
</dbReference>
<dbReference type="SUPFAM" id="SSF109604">
    <property type="entry name" value="HD-domain/PDEase-like"/>
    <property type="match status" value="1"/>
</dbReference>
<dbReference type="AlphaFoldDB" id="A0A2T0ANU8"/>
<sequence length="377" mass="44151">MEWELKRARVKKKKFFIRLEAELERKGYTFSEEERLLGKCTSLLHDIGHGPLSHVLEGIITPGKKHEAWARDIILGPTELRCALQKIDPKLPEKICQVLQGDPQWQLLKNIISSQIDIDRMDYLLRDAVMTGTSYGHFDLTRLLAVIELSNKRTGLIINNKGLMAAEQFIFARYYAYWQIYFHKTTRGAEKVLHTIWKRAKELFSQGFLPNDLIPGPLKPFLEDKWNSDDYLAIDDVDIWHALKMWQSSPDPILSDLSKRIWIRELFKPVRLADSASLNFLEVLPRMRHILQQNGYDPDYYLLWDTQSDVAHDYYTSPEEEDTNKPPIRVRDENGREWDIMKLSDPIRAIAGTRKVVIYVYVPDENCRQDVIKLIRK</sequence>
<dbReference type="Gene3D" id="1.10.3210.10">
    <property type="entry name" value="Hypothetical protein af1432"/>
    <property type="match status" value="1"/>
</dbReference>
<dbReference type="GO" id="GO:0006203">
    <property type="term" value="P:dGTP catabolic process"/>
    <property type="evidence" value="ECO:0007669"/>
    <property type="project" value="TreeGrafter"/>
</dbReference>
<keyword evidence="3" id="KW-1185">Reference proteome</keyword>
<dbReference type="GO" id="GO:0008832">
    <property type="term" value="F:dGTPase activity"/>
    <property type="evidence" value="ECO:0007669"/>
    <property type="project" value="TreeGrafter"/>
</dbReference>
<dbReference type="InterPro" id="IPR045509">
    <property type="entry name" value="HD_assoc_2"/>
</dbReference>